<dbReference type="InterPro" id="IPR013783">
    <property type="entry name" value="Ig-like_fold"/>
</dbReference>
<feature type="compositionally biased region" description="Polar residues" evidence="13">
    <location>
        <begin position="429"/>
        <end position="440"/>
    </location>
</feature>
<dbReference type="GO" id="GO:0009897">
    <property type="term" value="C:external side of plasma membrane"/>
    <property type="evidence" value="ECO:0007669"/>
    <property type="project" value="TreeGrafter"/>
</dbReference>
<feature type="compositionally biased region" description="Acidic residues" evidence="13">
    <location>
        <begin position="347"/>
        <end position="360"/>
    </location>
</feature>
<dbReference type="SMART" id="SM00060">
    <property type="entry name" value="FN3"/>
    <property type="match status" value="1"/>
</dbReference>
<gene>
    <name evidence="17" type="primary">EPOR</name>
    <name evidence="17" type="ORF">AOXY_G29142</name>
</gene>
<dbReference type="InterPro" id="IPR003961">
    <property type="entry name" value="FN3_dom"/>
</dbReference>
<dbReference type="Pfam" id="PF00041">
    <property type="entry name" value="fn3"/>
    <property type="match status" value="1"/>
</dbReference>
<keyword evidence="8 14" id="KW-0472">Membrane</keyword>
<feature type="region of interest" description="Disordered" evidence="13">
    <location>
        <begin position="429"/>
        <end position="453"/>
    </location>
</feature>
<evidence type="ECO:0000256" key="10">
    <source>
        <dbReference type="ARBA" id="ARBA00023170"/>
    </source>
</evidence>
<dbReference type="InterPro" id="IPR015152">
    <property type="entry name" value="Growth/epo_recpt_lig-bind"/>
</dbReference>
<dbReference type="Gene3D" id="2.60.40.10">
    <property type="entry name" value="Immunoglobulins"/>
    <property type="match status" value="2"/>
</dbReference>
<keyword evidence="6 15" id="KW-0732">Signal</keyword>
<evidence type="ECO:0000313" key="17">
    <source>
        <dbReference type="EMBL" id="KAK1153911.1"/>
    </source>
</evidence>
<evidence type="ECO:0000256" key="5">
    <source>
        <dbReference type="ARBA" id="ARBA00022692"/>
    </source>
</evidence>
<feature type="region of interest" description="Disordered" evidence="13">
    <location>
        <begin position="347"/>
        <end position="376"/>
    </location>
</feature>
<dbReference type="GO" id="GO:0004896">
    <property type="term" value="F:cytokine receptor activity"/>
    <property type="evidence" value="ECO:0007669"/>
    <property type="project" value="TreeGrafter"/>
</dbReference>
<keyword evidence="4" id="KW-1003">Cell membrane</keyword>
<comment type="subcellular location">
    <subcellularLocation>
        <location evidence="1">Cell membrane</location>
        <topology evidence="1">Single-pass type I membrane protein</topology>
    </subcellularLocation>
</comment>
<accession>A0AAD8CN90</accession>
<dbReference type="Pfam" id="PF09067">
    <property type="entry name" value="EpoR_lig-bind"/>
    <property type="match status" value="1"/>
</dbReference>
<evidence type="ECO:0000256" key="15">
    <source>
        <dbReference type="SAM" id="SignalP"/>
    </source>
</evidence>
<dbReference type="CDD" id="cd00063">
    <property type="entry name" value="FN3"/>
    <property type="match status" value="1"/>
</dbReference>
<evidence type="ECO:0000256" key="13">
    <source>
        <dbReference type="SAM" id="MobiDB-lite"/>
    </source>
</evidence>
<organism evidence="17 18">
    <name type="scientific">Acipenser oxyrinchus oxyrinchus</name>
    <dbReference type="NCBI Taxonomy" id="40147"/>
    <lineage>
        <taxon>Eukaryota</taxon>
        <taxon>Metazoa</taxon>
        <taxon>Chordata</taxon>
        <taxon>Craniata</taxon>
        <taxon>Vertebrata</taxon>
        <taxon>Euteleostomi</taxon>
        <taxon>Actinopterygii</taxon>
        <taxon>Chondrostei</taxon>
        <taxon>Acipenseriformes</taxon>
        <taxon>Acipenseridae</taxon>
        <taxon>Acipenser</taxon>
    </lineage>
</organism>
<evidence type="ECO:0000256" key="12">
    <source>
        <dbReference type="PIRSR" id="PIRSR001959-2"/>
    </source>
</evidence>
<comment type="similarity">
    <text evidence="2">Belongs to the type I cytokine receptor family. Type 1 subfamily.</text>
</comment>
<evidence type="ECO:0000256" key="2">
    <source>
        <dbReference type="ARBA" id="ARBA00007885"/>
    </source>
</evidence>
<feature type="domain" description="Fibronectin type-III" evidence="16">
    <location>
        <begin position="137"/>
        <end position="236"/>
    </location>
</feature>
<sequence>MRVTTIHKLSLLFCLLTSASALDSEYRDTGSKAALLLAVELKDPKCFTESLRDLTCFWDESLPPEGLLNHTFHYRYESEDSRVCNLTVQTLSNNRSRFLCEFPEAILFAQLDVTVIINDVIVHHRSLSADQVLLLDPPMNLSVRQTGKPGQLHMKWLPPSLKYMDDSIIYEVGFSTVGSELRKTEVIKGGRTDCVLMKLKPLTQYVVSVRAKPDGVTYNGYWSAWSEPVTAETPTDLDPLILALSLILLLIITVLSITVFLSHRRFLLKKMWPLIPSPESTFGGLFTVHRGNFQEWLGHNNVYPWWSPSFFYFEEMVVSLEILSEFKPSVLPPLPPKAGHQFCLEERGEEEGGEGGEEEGGSLPFPQLHKGQTGLETQTGPLHQWLLPSRGPPESKDAYVILNFTPGDPGVPDPDVPEEEAPLQTLFATSESSVRSGISSDSERQSAVERTSSGSSFDYAVYDPSGDLVFPSKDQSYAYLRVADSGISVDYSPMGSGSSALTSHNGTGIYTNLYKNDIGHHLGQLPHSSGAVCSGY</sequence>
<evidence type="ECO:0000256" key="7">
    <source>
        <dbReference type="ARBA" id="ARBA00022989"/>
    </source>
</evidence>
<evidence type="ECO:0000256" key="4">
    <source>
        <dbReference type="ARBA" id="ARBA00022475"/>
    </source>
</evidence>
<keyword evidence="7 14" id="KW-1133">Transmembrane helix</keyword>
<name>A0AAD8CN90_ACIOX</name>
<dbReference type="InterPro" id="IPR036116">
    <property type="entry name" value="FN3_sf"/>
</dbReference>
<evidence type="ECO:0000256" key="3">
    <source>
        <dbReference type="ARBA" id="ARBA00018355"/>
    </source>
</evidence>
<dbReference type="PROSITE" id="PS50853">
    <property type="entry name" value="FN3"/>
    <property type="match status" value="1"/>
</dbReference>
<dbReference type="Proteomes" id="UP001230051">
    <property type="component" value="Unassembled WGS sequence"/>
</dbReference>
<evidence type="ECO:0000256" key="8">
    <source>
        <dbReference type="ARBA" id="ARBA00023136"/>
    </source>
</evidence>
<evidence type="ECO:0000259" key="16">
    <source>
        <dbReference type="PROSITE" id="PS50853"/>
    </source>
</evidence>
<proteinExistence type="inferred from homology"/>
<evidence type="ECO:0000256" key="6">
    <source>
        <dbReference type="ARBA" id="ARBA00022729"/>
    </source>
</evidence>
<keyword evidence="11" id="KW-0325">Glycoprotein</keyword>
<dbReference type="InterPro" id="IPR009167">
    <property type="entry name" value="Erythropoietin_rcpt"/>
</dbReference>
<dbReference type="EMBL" id="JAGXEW010000038">
    <property type="protein sequence ID" value="KAK1153911.1"/>
    <property type="molecule type" value="Genomic_DNA"/>
</dbReference>
<evidence type="ECO:0000256" key="9">
    <source>
        <dbReference type="ARBA" id="ARBA00023157"/>
    </source>
</evidence>
<comment type="caution">
    <text evidence="17">The sequence shown here is derived from an EMBL/GenBank/DDBJ whole genome shotgun (WGS) entry which is preliminary data.</text>
</comment>
<evidence type="ECO:0000256" key="11">
    <source>
        <dbReference type="ARBA" id="ARBA00023180"/>
    </source>
</evidence>
<dbReference type="AlphaFoldDB" id="A0AAD8CN90"/>
<protein>
    <recommendedName>
        <fullName evidence="3">Erythropoietin receptor</fullName>
    </recommendedName>
</protein>
<keyword evidence="10 17" id="KW-0675">Receptor</keyword>
<dbReference type="PANTHER" id="PTHR23037">
    <property type="entry name" value="CYTOKINE RECEPTOR"/>
    <property type="match status" value="1"/>
</dbReference>
<dbReference type="SUPFAM" id="SSF49265">
    <property type="entry name" value="Fibronectin type III"/>
    <property type="match status" value="2"/>
</dbReference>
<evidence type="ECO:0000256" key="1">
    <source>
        <dbReference type="ARBA" id="ARBA00004251"/>
    </source>
</evidence>
<feature type="signal peptide" evidence="15">
    <location>
        <begin position="1"/>
        <end position="21"/>
    </location>
</feature>
<feature type="chain" id="PRO_5042238281" description="Erythropoietin receptor" evidence="15">
    <location>
        <begin position="22"/>
        <end position="536"/>
    </location>
</feature>
<evidence type="ECO:0000313" key="18">
    <source>
        <dbReference type="Proteomes" id="UP001230051"/>
    </source>
</evidence>
<reference evidence="17" key="1">
    <citation type="submission" date="2022-02" db="EMBL/GenBank/DDBJ databases">
        <title>Atlantic sturgeon de novo genome assembly.</title>
        <authorList>
            <person name="Stock M."/>
            <person name="Klopp C."/>
            <person name="Guiguen Y."/>
            <person name="Cabau C."/>
            <person name="Parinello H."/>
            <person name="Santidrian Yebra-Pimentel E."/>
            <person name="Kuhl H."/>
            <person name="Dirks R.P."/>
            <person name="Guessner J."/>
            <person name="Wuertz S."/>
            <person name="Du K."/>
            <person name="Schartl M."/>
        </authorList>
    </citation>
    <scope>NUCLEOTIDE SEQUENCE</scope>
    <source>
        <strain evidence="17">STURGEONOMICS-FGT-2020</strain>
        <tissue evidence="17">Whole blood</tissue>
    </source>
</reference>
<dbReference type="PANTHER" id="PTHR23037:SF28">
    <property type="entry name" value="ERYTHROPOIETIN RECEPTOR"/>
    <property type="match status" value="1"/>
</dbReference>
<keyword evidence="5 14" id="KW-0812">Transmembrane</keyword>
<keyword evidence="18" id="KW-1185">Reference proteome</keyword>
<feature type="disulfide bond" evidence="12">
    <location>
        <begin position="84"/>
        <end position="100"/>
    </location>
</feature>
<dbReference type="PIRSF" id="PIRSF001959">
    <property type="entry name" value="EPO_receptor"/>
    <property type="match status" value="1"/>
</dbReference>
<evidence type="ECO:0000256" key="14">
    <source>
        <dbReference type="SAM" id="Phobius"/>
    </source>
</evidence>
<feature type="transmembrane region" description="Helical" evidence="14">
    <location>
        <begin position="240"/>
        <end position="261"/>
    </location>
</feature>
<keyword evidence="9 12" id="KW-1015">Disulfide bond</keyword>
<feature type="disulfide bond" evidence="12">
    <location>
        <begin position="46"/>
        <end position="56"/>
    </location>
</feature>